<name>A0A0A9G451_ARUDO</name>
<dbReference type="EMBL" id="GBRH01179662">
    <property type="protein sequence ID" value="JAE18234.1"/>
    <property type="molecule type" value="Transcribed_RNA"/>
</dbReference>
<dbReference type="AlphaFoldDB" id="A0A0A9G451"/>
<reference evidence="1" key="1">
    <citation type="submission" date="2014-09" db="EMBL/GenBank/DDBJ databases">
        <authorList>
            <person name="Magalhaes I.L.F."/>
            <person name="Oliveira U."/>
            <person name="Santos F.R."/>
            <person name="Vidigal T.H.D.A."/>
            <person name="Brescovit A.D."/>
            <person name="Santos A.J."/>
        </authorList>
    </citation>
    <scope>NUCLEOTIDE SEQUENCE</scope>
    <source>
        <tissue evidence="1">Shoot tissue taken approximately 20 cm above the soil surface</tissue>
    </source>
</reference>
<proteinExistence type="predicted"/>
<reference evidence="1" key="2">
    <citation type="journal article" date="2015" name="Data Brief">
        <title>Shoot transcriptome of the giant reed, Arundo donax.</title>
        <authorList>
            <person name="Barrero R.A."/>
            <person name="Guerrero F.D."/>
            <person name="Moolhuijzen P."/>
            <person name="Goolsby J.A."/>
            <person name="Tidwell J."/>
            <person name="Bellgard S.E."/>
            <person name="Bellgard M.I."/>
        </authorList>
    </citation>
    <scope>NUCLEOTIDE SEQUENCE</scope>
    <source>
        <tissue evidence="1">Shoot tissue taken approximately 20 cm above the soil surface</tissue>
    </source>
</reference>
<protein>
    <submittedName>
        <fullName evidence="1">Uncharacterized protein</fullName>
    </submittedName>
</protein>
<organism evidence="1">
    <name type="scientific">Arundo donax</name>
    <name type="common">Giant reed</name>
    <name type="synonym">Donax arundinaceus</name>
    <dbReference type="NCBI Taxonomy" id="35708"/>
    <lineage>
        <taxon>Eukaryota</taxon>
        <taxon>Viridiplantae</taxon>
        <taxon>Streptophyta</taxon>
        <taxon>Embryophyta</taxon>
        <taxon>Tracheophyta</taxon>
        <taxon>Spermatophyta</taxon>
        <taxon>Magnoliopsida</taxon>
        <taxon>Liliopsida</taxon>
        <taxon>Poales</taxon>
        <taxon>Poaceae</taxon>
        <taxon>PACMAD clade</taxon>
        <taxon>Arundinoideae</taxon>
        <taxon>Arundineae</taxon>
        <taxon>Arundo</taxon>
    </lineage>
</organism>
<evidence type="ECO:0000313" key="1">
    <source>
        <dbReference type="EMBL" id="JAE18234.1"/>
    </source>
</evidence>
<accession>A0A0A9G451</accession>
<sequence>MHDLSIYQHPLWWSFCLRVLEKSQC</sequence>